<evidence type="ECO:0000313" key="3">
    <source>
        <dbReference type="Proteomes" id="UP000632740"/>
    </source>
</evidence>
<keyword evidence="3" id="KW-1185">Reference proteome</keyword>
<comment type="caution">
    <text evidence="2">The sequence shown here is derived from an EMBL/GenBank/DDBJ whole genome shotgun (WGS) entry which is preliminary data.</text>
</comment>
<reference evidence="2" key="1">
    <citation type="submission" date="2021-01" db="EMBL/GenBank/DDBJ databases">
        <title>Whole genome shotgun sequence of Cellulomonas chitinilytica NBRC 110799.</title>
        <authorList>
            <person name="Komaki H."/>
            <person name="Tamura T."/>
        </authorList>
    </citation>
    <scope>NUCLEOTIDE SEQUENCE</scope>
    <source>
        <strain evidence="2">NBRC 110799</strain>
    </source>
</reference>
<feature type="compositionally biased region" description="Basic residues" evidence="1">
    <location>
        <begin position="1"/>
        <end position="20"/>
    </location>
</feature>
<sequence>MRAATTHRRQQRRRARRHRAAAREQQRADAATERCGAFLASVPVVERRQWSRSGDWHSVSPEGRPTGELRRVSRVRVVIGADGVRRERGTATLRFADLDLARHPQARRTTRARTAAPAVRSTIASHSLRTRRLHGSGDELLEAMYGELLIPLREMAHIVEMLTTADERNALDLVREGQLAPDPLVTVRADRERFDDPDPPVQLLTLTDAVLTAAPPHPRARATHAA</sequence>
<proteinExistence type="predicted"/>
<evidence type="ECO:0000313" key="2">
    <source>
        <dbReference type="EMBL" id="GIG21769.1"/>
    </source>
</evidence>
<name>A0A919P5J7_9CELL</name>
<protein>
    <submittedName>
        <fullName evidence="2">Uncharacterized protein</fullName>
    </submittedName>
</protein>
<organism evidence="2 3">
    <name type="scientific">Cellulomonas chitinilytica</name>
    <dbReference type="NCBI Taxonomy" id="398759"/>
    <lineage>
        <taxon>Bacteria</taxon>
        <taxon>Bacillati</taxon>
        <taxon>Actinomycetota</taxon>
        <taxon>Actinomycetes</taxon>
        <taxon>Micrococcales</taxon>
        <taxon>Cellulomonadaceae</taxon>
        <taxon>Cellulomonas</taxon>
    </lineage>
</organism>
<dbReference type="AlphaFoldDB" id="A0A919P5J7"/>
<feature type="region of interest" description="Disordered" evidence="1">
    <location>
        <begin position="1"/>
        <end position="29"/>
    </location>
</feature>
<evidence type="ECO:0000256" key="1">
    <source>
        <dbReference type="SAM" id="MobiDB-lite"/>
    </source>
</evidence>
<accession>A0A919P5J7</accession>
<dbReference type="EMBL" id="BONK01000008">
    <property type="protein sequence ID" value="GIG21769.1"/>
    <property type="molecule type" value="Genomic_DNA"/>
</dbReference>
<gene>
    <name evidence="2" type="ORF">Cch01nite_24930</name>
</gene>
<dbReference type="Proteomes" id="UP000632740">
    <property type="component" value="Unassembled WGS sequence"/>
</dbReference>